<dbReference type="InterPro" id="IPR016821">
    <property type="entry name" value="G0S2"/>
</dbReference>
<gene>
    <name evidence="2" type="ORF">NHX12_029750</name>
</gene>
<keyword evidence="3" id="KW-1185">Reference proteome</keyword>
<proteinExistence type="predicted"/>
<dbReference type="Pfam" id="PF15103">
    <property type="entry name" value="G0-G1_switch_2"/>
    <property type="match status" value="1"/>
</dbReference>
<feature type="transmembrane region" description="Helical" evidence="1">
    <location>
        <begin position="26"/>
        <end position="43"/>
    </location>
</feature>
<keyword evidence="1" id="KW-0472">Membrane</keyword>
<organism evidence="2 3">
    <name type="scientific">Muraenolepis orangiensis</name>
    <name type="common">Patagonian moray cod</name>
    <dbReference type="NCBI Taxonomy" id="630683"/>
    <lineage>
        <taxon>Eukaryota</taxon>
        <taxon>Metazoa</taxon>
        <taxon>Chordata</taxon>
        <taxon>Craniata</taxon>
        <taxon>Vertebrata</taxon>
        <taxon>Euteleostomi</taxon>
        <taxon>Actinopterygii</taxon>
        <taxon>Neopterygii</taxon>
        <taxon>Teleostei</taxon>
        <taxon>Neoteleostei</taxon>
        <taxon>Acanthomorphata</taxon>
        <taxon>Zeiogadaria</taxon>
        <taxon>Gadariae</taxon>
        <taxon>Gadiformes</taxon>
        <taxon>Muraenolepidoidei</taxon>
        <taxon>Muraenolepididae</taxon>
        <taxon>Muraenolepis</taxon>
    </lineage>
</organism>
<dbReference type="PANTHER" id="PTHR15570:SF2">
    <property type="entry name" value="G0_G1 SWITCH PROTEIN 2"/>
    <property type="match status" value="1"/>
</dbReference>
<dbReference type="PANTHER" id="PTHR15570">
    <property type="entry name" value="G0/G1 SWITCH PROTEIN 2"/>
    <property type="match status" value="1"/>
</dbReference>
<dbReference type="OrthoDB" id="9373743at2759"/>
<accession>A0A9Q0IKD7</accession>
<protein>
    <recommendedName>
        <fullName evidence="4">G0/G1 switch protein 2</fullName>
    </recommendedName>
</protein>
<keyword evidence="1" id="KW-0812">Transmembrane</keyword>
<dbReference type="Proteomes" id="UP001148018">
    <property type="component" value="Unassembled WGS sequence"/>
</dbReference>
<dbReference type="EMBL" id="JANIIK010000046">
    <property type="protein sequence ID" value="KAJ3601989.1"/>
    <property type="molecule type" value="Genomic_DNA"/>
</dbReference>
<evidence type="ECO:0000256" key="1">
    <source>
        <dbReference type="SAM" id="Phobius"/>
    </source>
</evidence>
<keyword evidence="1" id="KW-1133">Transmembrane helix</keyword>
<evidence type="ECO:0000313" key="3">
    <source>
        <dbReference type="Proteomes" id="UP001148018"/>
    </source>
</evidence>
<evidence type="ECO:0008006" key="4">
    <source>
        <dbReference type="Google" id="ProtNLM"/>
    </source>
</evidence>
<comment type="caution">
    <text evidence="2">The sequence shown here is derived from an EMBL/GenBank/DDBJ whole genome shotgun (WGS) entry which is preliminary data.</text>
</comment>
<evidence type="ECO:0000313" key="2">
    <source>
        <dbReference type="EMBL" id="KAJ3601989.1"/>
    </source>
</evidence>
<reference evidence="2" key="1">
    <citation type="submission" date="2022-07" db="EMBL/GenBank/DDBJ databases">
        <title>Chromosome-level genome of Muraenolepis orangiensis.</title>
        <authorList>
            <person name="Kim J."/>
        </authorList>
    </citation>
    <scope>NUCLEOTIDE SEQUENCE</scope>
    <source>
        <strain evidence="2">KU_S4_2022</strain>
        <tissue evidence="2">Muscle</tissue>
    </source>
</reference>
<sequence length="142" mass="16229">METMQELIPFVREVLGQRSARGMLKVYLVGTVFAVVGTVIGLVETVCRPFSSGESAYDADETAMLMLEQPRRTLVGGHYVRRRGRREQQQQQQQQQQEQLMEVEELKVRGATHFETDVVPATLCKTHRHRIAANDFMRHKGS</sequence>
<dbReference type="AlphaFoldDB" id="A0A9Q0IKD7"/>
<name>A0A9Q0IKD7_9TELE</name>